<sequence length="1771" mass="194760">MIYRTPTSCIHASNRLEHGQAYTWIKSHLEEDSEICLPKQDVYEDYKQYCDIHNIRSLSIADFGKLMKSVFPNVKPRRLGQRGQSRYPFIQHLIKKLDIEAPSLPELVISPKKEENQKNEDDELVNASCHLVLEWASKLLSQNFTGVRELSEFLVSNLYVNSKSVAAFTVIAAMQESGMQNVKVPSLFNNTTGGDRHRETQLQLQRKLQERELLAKQKKKLQQQKEENQQRLRQSHERQTPLITSPTIQQVLMSPARRIFDEARGEGAKSVLDSDMLRSQSVTMFTPVSDSSNLGQIRSKSTTSVHFDIDSTNIAAEPQVLENSVPIADQSQQTRKRTDSDSAMEVSQICDQEPAIPKVISRNNAHDVPMDATNRPVSNETSMEVSSSESEIKAEKKSVYHTIRKPAVVKRGGIWTVPGTETECTITKVAPGTMLSTMKGGTNTCDSSRKQPENEMQEKAQVSQVIDGSMKRSDKTIYVQSVHVSKPSIPQNNHEVVNSHLCLKKILGTSNISSMPQLSLSTPALNNPPSNAGQPTELVTKQQVISSTSSVSARSAFVPFSQVSNRKDLPCEISVTTSPSILCLNKQKFRSMDNLTQSGNNQNQGLILKDGTLIADSNSLVVLGTNPSISDFVKTTNNVNSVTLPTTVSASLPISNTTTGSAVSSLPSESTIKSLSVDTSAIVRSNSNSVTVPTSIYVSPSPVCSSSESSSVPSSVQSSPSTPKKTKSRFTPIRPKASPAKTVSTILKENKSAALDSDRYDKSRPVAELLKEKRAREAQQQSGKPSHNSSSITTSVTTPVPQLIPQQLPLSIQGGTLPVADKGNIFIILSANPAITPTTSATPISNMNTPINSTINTITTCRPDISAIGTKDLHSTSLSSRQSRSRTNSSSEREFESPIPSKTEQLNVSDLSDHADCSPGNDEKPSKLIKIVDNECNVSSRPGSRGSVEREETPLSFLGRKRKFFNSDNGNSFIVRQNSKKFDSIDDGDEEMQAVPTEALTCSAVKKNLDKTNSFDATVPAKTGHNQYYPNISDLENDALLDLSDDQVLLMNKPRSKVSVSKNQQSTAVGVNSLSLTHQKFLKEKKMLDQRMKLFSQQREPTTSSQALPENQTNMKLEMANEQSQNASGDIEMEAESELPPDVADFITDAMTGIENTRIHSADPEKEQMMETTVSVDYSKSPIMVERHLSDGSRSASEIEQLQKIKEHLKSPHQGLTAYKSLHISPNMAQDGTYQQRSHSVTFTEPEIPHSTAHINMVRSQSVTFPDATEIMTHVDIGNLGSLQRKNEISQHSRRAQHQTTSKNIGIGQTARHEQQQPVKEQFISPQVPMRRQRTPSVELGTNQSNSKLNSIVQSTKRSQKEMSVERVINQTPFSDPGYGSVGPSPVHGTSNVLSSGICDSTYSSMTSSHLSGRPDSAQSLASDNIAPSPVSLASPRFSTSTPYPLRSPCPTPNQAILMSPGPGENNGPIRFMPIQATTYKTNNSVTLIKPVVTVASQCLSDDKKLTPQATEVFLPKVVSAPIKPPPPYTTAVQQQHCKDISGTVSLTSNALSRNAEGAFILLADSNKPPPSALAAPPQQELPLTGELPQEDLTPHFLEKHGQNSYPFSNFFAQLSSRSKSTDQPPDVTSPETEIQNETRNQDKNEIINNILGHLKSPLSHTRRQKFDVDGSNQIMQTLTDLPNANYRGNQPNVDISGLFEEGNNQILTNHLYQDDLQMNDQVFHEDEFTAKRSLTFNDQFDLQTTLDVLKDVDSEYFQHDTFDVEGSKRQ</sequence>
<feature type="compositionally biased region" description="Basic and acidic residues" evidence="2">
    <location>
        <begin position="447"/>
        <end position="458"/>
    </location>
</feature>
<feature type="compositionally biased region" description="Polar residues" evidence="2">
    <location>
        <begin position="1340"/>
        <end position="1357"/>
    </location>
</feature>
<feature type="compositionally biased region" description="Low complexity" evidence="2">
    <location>
        <begin position="378"/>
        <end position="389"/>
    </location>
</feature>
<evidence type="ECO:0000259" key="3">
    <source>
        <dbReference type="PROSITE" id="PS51526"/>
    </source>
</evidence>
<protein>
    <recommendedName>
        <fullName evidence="3">RFX-type winged-helix domain-containing protein</fullName>
    </recommendedName>
</protein>
<feature type="region of interest" description="Disordered" evidence="2">
    <location>
        <begin position="218"/>
        <end position="241"/>
    </location>
</feature>
<feature type="region of interest" description="Disordered" evidence="2">
    <location>
        <begin position="1616"/>
        <end position="1640"/>
    </location>
</feature>
<feature type="region of interest" description="Disordered" evidence="2">
    <location>
        <begin position="437"/>
        <end position="458"/>
    </location>
</feature>
<feature type="compositionally biased region" description="Polar residues" evidence="2">
    <location>
        <begin position="1630"/>
        <end position="1639"/>
    </location>
</feature>
<accession>A0AA89BU88</accession>
<proteinExistence type="predicted"/>
<feature type="region of interest" description="Disordered" evidence="2">
    <location>
        <begin position="702"/>
        <end position="742"/>
    </location>
</feature>
<feature type="compositionally biased region" description="Low complexity" evidence="2">
    <location>
        <begin position="875"/>
        <end position="890"/>
    </location>
</feature>
<dbReference type="PANTHER" id="PTHR12619:SF21">
    <property type="entry name" value="RFX-TYPE WINGED-HELIX DOMAIN-CONTAINING PROTEIN"/>
    <property type="match status" value="1"/>
</dbReference>
<dbReference type="InterPro" id="IPR003150">
    <property type="entry name" value="DNA-bd_RFX"/>
</dbReference>
<dbReference type="Proteomes" id="UP001186944">
    <property type="component" value="Unassembled WGS sequence"/>
</dbReference>
<feature type="region of interest" description="Disordered" evidence="2">
    <location>
        <begin position="872"/>
        <end position="928"/>
    </location>
</feature>
<dbReference type="SUPFAM" id="SSF46785">
    <property type="entry name" value="Winged helix' DNA-binding domain"/>
    <property type="match status" value="1"/>
</dbReference>
<organism evidence="4 5">
    <name type="scientific">Pinctada imbricata</name>
    <name type="common">Atlantic pearl-oyster</name>
    <name type="synonym">Pinctada martensii</name>
    <dbReference type="NCBI Taxonomy" id="66713"/>
    <lineage>
        <taxon>Eukaryota</taxon>
        <taxon>Metazoa</taxon>
        <taxon>Spiralia</taxon>
        <taxon>Lophotrochozoa</taxon>
        <taxon>Mollusca</taxon>
        <taxon>Bivalvia</taxon>
        <taxon>Autobranchia</taxon>
        <taxon>Pteriomorphia</taxon>
        <taxon>Pterioida</taxon>
        <taxon>Pterioidea</taxon>
        <taxon>Pteriidae</taxon>
        <taxon>Pinctada</taxon>
    </lineage>
</organism>
<dbReference type="PROSITE" id="PS51526">
    <property type="entry name" value="RFX_DBD"/>
    <property type="match status" value="1"/>
</dbReference>
<name>A0AA89BU88_PINIB</name>
<feature type="region of interest" description="Disordered" evidence="2">
    <location>
        <begin position="1404"/>
        <end position="1449"/>
    </location>
</feature>
<dbReference type="PANTHER" id="PTHR12619">
    <property type="entry name" value="RFX TRANSCRIPTION FACTOR FAMILY"/>
    <property type="match status" value="1"/>
</dbReference>
<keyword evidence="1" id="KW-0238">DNA-binding</keyword>
<feature type="region of interest" description="Disordered" evidence="2">
    <location>
        <begin position="1287"/>
        <end position="1365"/>
    </location>
</feature>
<feature type="compositionally biased region" description="Polar residues" evidence="2">
    <location>
        <begin position="437"/>
        <end position="446"/>
    </location>
</feature>
<dbReference type="Pfam" id="PF02257">
    <property type="entry name" value="RFX_DNA_binding"/>
    <property type="match status" value="1"/>
</dbReference>
<evidence type="ECO:0000313" key="5">
    <source>
        <dbReference type="Proteomes" id="UP001186944"/>
    </source>
</evidence>
<dbReference type="InterPro" id="IPR036390">
    <property type="entry name" value="WH_DNA-bd_sf"/>
</dbReference>
<feature type="compositionally biased region" description="Low complexity" evidence="2">
    <location>
        <begin position="702"/>
        <end position="721"/>
    </location>
</feature>
<feature type="compositionally biased region" description="Polar residues" evidence="2">
    <location>
        <begin position="900"/>
        <end position="910"/>
    </location>
</feature>
<dbReference type="GO" id="GO:0000981">
    <property type="term" value="F:DNA-binding transcription factor activity, RNA polymerase II-specific"/>
    <property type="evidence" value="ECO:0007669"/>
    <property type="project" value="TreeGrafter"/>
</dbReference>
<feature type="compositionally biased region" description="Polar residues" evidence="2">
    <location>
        <begin position="778"/>
        <end position="788"/>
    </location>
</feature>
<dbReference type="EMBL" id="VSWD01000008">
    <property type="protein sequence ID" value="KAK3096135.1"/>
    <property type="molecule type" value="Genomic_DNA"/>
</dbReference>
<comment type="caution">
    <text evidence="4">The sequence shown here is derived from an EMBL/GenBank/DDBJ whole genome shotgun (WGS) entry which is preliminary data.</text>
</comment>
<keyword evidence="5" id="KW-1185">Reference proteome</keyword>
<feature type="compositionally biased region" description="Basic and acidic residues" evidence="2">
    <location>
        <begin position="223"/>
        <end position="239"/>
    </location>
</feature>
<reference evidence="4" key="1">
    <citation type="submission" date="2019-08" db="EMBL/GenBank/DDBJ databases">
        <title>The improved chromosome-level genome for the pearl oyster Pinctada fucata martensii using PacBio sequencing and Hi-C.</title>
        <authorList>
            <person name="Zheng Z."/>
        </authorList>
    </citation>
    <scope>NUCLEOTIDE SEQUENCE</scope>
    <source>
        <strain evidence="4">ZZ-2019</strain>
        <tissue evidence="4">Adductor muscle</tissue>
    </source>
</reference>
<feature type="region of interest" description="Disordered" evidence="2">
    <location>
        <begin position="318"/>
        <end position="392"/>
    </location>
</feature>
<dbReference type="Gene3D" id="1.10.10.10">
    <property type="entry name" value="Winged helix-like DNA-binding domain superfamily/Winged helix DNA-binding domain"/>
    <property type="match status" value="1"/>
</dbReference>
<dbReference type="FunFam" id="1.10.10.10:FF:000422">
    <property type="entry name" value="DNA-binding protein RFX7"/>
    <property type="match status" value="1"/>
</dbReference>
<dbReference type="GO" id="GO:0000978">
    <property type="term" value="F:RNA polymerase II cis-regulatory region sequence-specific DNA binding"/>
    <property type="evidence" value="ECO:0007669"/>
    <property type="project" value="TreeGrafter"/>
</dbReference>
<evidence type="ECO:0000313" key="4">
    <source>
        <dbReference type="EMBL" id="KAK3096135.1"/>
    </source>
</evidence>
<feature type="region of interest" description="Disordered" evidence="2">
    <location>
        <begin position="773"/>
        <end position="796"/>
    </location>
</feature>
<dbReference type="InterPro" id="IPR036388">
    <property type="entry name" value="WH-like_DNA-bd_sf"/>
</dbReference>
<evidence type="ECO:0000256" key="2">
    <source>
        <dbReference type="SAM" id="MobiDB-lite"/>
    </source>
</evidence>
<feature type="domain" description="RFX-type winged-helix" evidence="3">
    <location>
        <begin position="21"/>
        <end position="103"/>
    </location>
</feature>
<gene>
    <name evidence="4" type="ORF">FSP39_023579</name>
</gene>
<dbReference type="InterPro" id="IPR039779">
    <property type="entry name" value="RFX-like"/>
</dbReference>
<evidence type="ECO:0000256" key="1">
    <source>
        <dbReference type="ARBA" id="ARBA00023125"/>
    </source>
</evidence>
<feature type="compositionally biased region" description="Basic and acidic residues" evidence="2">
    <location>
        <begin position="911"/>
        <end position="928"/>
    </location>
</feature>